<evidence type="ECO:0000313" key="3">
    <source>
        <dbReference type="Proteomes" id="UP001500683"/>
    </source>
</evidence>
<comment type="caution">
    <text evidence="2">The sequence shown here is derived from an EMBL/GenBank/DDBJ whole genome shotgun (WGS) entry which is preliminary data.</text>
</comment>
<gene>
    <name evidence="2" type="ORF">GCM10022214_69720</name>
</gene>
<proteinExistence type="predicted"/>
<sequence length="125" mass="13148">MINDRSYRHIARKGTPGTSRTSGDARRDAEEPRSPVPRGLPARRAPVAEPASAGLPETAAKRPQPVSDADGLLVMVITHIGARRVHSCELLAQNRANRLAVVTSGAASAQAAERSGPPAHLPLLP</sequence>
<keyword evidence="3" id="KW-1185">Reference proteome</keyword>
<feature type="compositionally biased region" description="Basic and acidic residues" evidence="1">
    <location>
        <begin position="23"/>
        <end position="33"/>
    </location>
</feature>
<evidence type="ECO:0000313" key="2">
    <source>
        <dbReference type="EMBL" id="GAA4096246.1"/>
    </source>
</evidence>
<name>A0ABP7WT57_9ACTN</name>
<organism evidence="2 3">
    <name type="scientific">Actinomadura miaoliensis</name>
    <dbReference type="NCBI Taxonomy" id="430685"/>
    <lineage>
        <taxon>Bacteria</taxon>
        <taxon>Bacillati</taxon>
        <taxon>Actinomycetota</taxon>
        <taxon>Actinomycetes</taxon>
        <taxon>Streptosporangiales</taxon>
        <taxon>Thermomonosporaceae</taxon>
        <taxon>Actinomadura</taxon>
    </lineage>
</organism>
<reference evidence="3" key="1">
    <citation type="journal article" date="2019" name="Int. J. Syst. Evol. Microbiol.">
        <title>The Global Catalogue of Microorganisms (GCM) 10K type strain sequencing project: providing services to taxonomists for standard genome sequencing and annotation.</title>
        <authorList>
            <consortium name="The Broad Institute Genomics Platform"/>
            <consortium name="The Broad Institute Genome Sequencing Center for Infectious Disease"/>
            <person name="Wu L."/>
            <person name="Ma J."/>
        </authorList>
    </citation>
    <scope>NUCLEOTIDE SEQUENCE [LARGE SCALE GENOMIC DNA]</scope>
    <source>
        <strain evidence="3">JCM 16702</strain>
    </source>
</reference>
<feature type="region of interest" description="Disordered" evidence="1">
    <location>
        <begin position="105"/>
        <end position="125"/>
    </location>
</feature>
<dbReference type="Proteomes" id="UP001500683">
    <property type="component" value="Unassembled WGS sequence"/>
</dbReference>
<accession>A0ABP7WT57</accession>
<feature type="region of interest" description="Disordered" evidence="1">
    <location>
        <begin position="1"/>
        <end position="68"/>
    </location>
</feature>
<protein>
    <submittedName>
        <fullName evidence="2">Uncharacterized protein</fullName>
    </submittedName>
</protein>
<dbReference type="EMBL" id="BAAAZG010000054">
    <property type="protein sequence ID" value="GAA4096246.1"/>
    <property type="molecule type" value="Genomic_DNA"/>
</dbReference>
<evidence type="ECO:0000256" key="1">
    <source>
        <dbReference type="SAM" id="MobiDB-lite"/>
    </source>
</evidence>